<sequence length="76" mass="8074">MHSTPLSSLVVLASAVAPALVSAANDTIVTDMNFISQHWGQISTYMNNPADAFGVQWVGLPAGCQVEQAHTLQRHA</sequence>
<gene>
    <name evidence="2" type="ORF">KCU76_g4629</name>
</gene>
<comment type="caution">
    <text evidence="2">The sequence shown here is derived from an EMBL/GenBank/DDBJ whole genome shotgun (WGS) entry which is preliminary data.</text>
</comment>
<accession>A0A9P8EPL8</accession>
<feature type="signal peptide" evidence="1">
    <location>
        <begin position="1"/>
        <end position="23"/>
    </location>
</feature>
<dbReference type="AlphaFoldDB" id="A0A9P8EPL8"/>
<feature type="chain" id="PRO_5040479836" evidence="1">
    <location>
        <begin position="24"/>
        <end position="76"/>
    </location>
</feature>
<evidence type="ECO:0000313" key="2">
    <source>
        <dbReference type="EMBL" id="KAG9695245.1"/>
    </source>
</evidence>
<proteinExistence type="predicted"/>
<feature type="non-terminal residue" evidence="2">
    <location>
        <position position="76"/>
    </location>
</feature>
<keyword evidence="1" id="KW-0732">Signal</keyword>
<name>A0A9P8EPL8_AURME</name>
<reference evidence="2" key="2">
    <citation type="submission" date="2021-08" db="EMBL/GenBank/DDBJ databases">
        <authorList>
            <person name="Gostincar C."/>
            <person name="Sun X."/>
            <person name="Song Z."/>
            <person name="Gunde-Cimerman N."/>
        </authorList>
    </citation>
    <scope>NUCLEOTIDE SEQUENCE</scope>
    <source>
        <strain evidence="2">EXF-9911</strain>
    </source>
</reference>
<organism evidence="2 3">
    <name type="scientific">Aureobasidium melanogenum</name>
    <name type="common">Aureobasidium pullulans var. melanogenum</name>
    <dbReference type="NCBI Taxonomy" id="46634"/>
    <lineage>
        <taxon>Eukaryota</taxon>
        <taxon>Fungi</taxon>
        <taxon>Dikarya</taxon>
        <taxon>Ascomycota</taxon>
        <taxon>Pezizomycotina</taxon>
        <taxon>Dothideomycetes</taxon>
        <taxon>Dothideomycetidae</taxon>
        <taxon>Dothideales</taxon>
        <taxon>Saccotheciaceae</taxon>
        <taxon>Aureobasidium</taxon>
    </lineage>
</organism>
<dbReference type="EMBL" id="JAHFXF010000136">
    <property type="protein sequence ID" value="KAG9695245.1"/>
    <property type="molecule type" value="Genomic_DNA"/>
</dbReference>
<evidence type="ECO:0000256" key="1">
    <source>
        <dbReference type="SAM" id="SignalP"/>
    </source>
</evidence>
<evidence type="ECO:0000313" key="3">
    <source>
        <dbReference type="Proteomes" id="UP000779574"/>
    </source>
</evidence>
<protein>
    <submittedName>
        <fullName evidence="2">Uncharacterized protein</fullName>
    </submittedName>
</protein>
<dbReference type="Proteomes" id="UP000779574">
    <property type="component" value="Unassembled WGS sequence"/>
</dbReference>
<reference evidence="2" key="1">
    <citation type="journal article" date="2021" name="J Fungi (Basel)">
        <title>Virulence traits and population genomics of the black yeast Aureobasidium melanogenum.</title>
        <authorList>
            <person name="Cernosa A."/>
            <person name="Sun X."/>
            <person name="Gostincar C."/>
            <person name="Fang C."/>
            <person name="Gunde-Cimerman N."/>
            <person name="Song Z."/>
        </authorList>
    </citation>
    <scope>NUCLEOTIDE SEQUENCE</scope>
    <source>
        <strain evidence="2">EXF-9911</strain>
    </source>
</reference>